<evidence type="ECO:0000259" key="1">
    <source>
        <dbReference type="Pfam" id="PF01850"/>
    </source>
</evidence>
<dbReference type="CDD" id="cd18683">
    <property type="entry name" value="PIN_VapC-like"/>
    <property type="match status" value="1"/>
</dbReference>
<dbReference type="SUPFAM" id="SSF88723">
    <property type="entry name" value="PIN domain-like"/>
    <property type="match status" value="1"/>
</dbReference>
<name>A0ABY8TAC2_9HYPH</name>
<evidence type="ECO:0000313" key="2">
    <source>
        <dbReference type="EMBL" id="WHS94093.1"/>
    </source>
</evidence>
<dbReference type="InterPro" id="IPR002716">
    <property type="entry name" value="PIN_dom"/>
</dbReference>
<dbReference type="Gene3D" id="3.40.50.1010">
    <property type="entry name" value="5'-nuclease"/>
    <property type="match status" value="1"/>
</dbReference>
<dbReference type="PANTHER" id="PTHR39664">
    <property type="match status" value="1"/>
</dbReference>
<keyword evidence="3" id="KW-1185">Reference proteome</keyword>
<gene>
    <name evidence="2" type="ORF">PZL22_001787</name>
</gene>
<dbReference type="PANTHER" id="PTHR39664:SF2">
    <property type="entry name" value="NUCLEIC ACID-BINDING PROTEIN, CONTAINING PIN DOMAIN-RELATED"/>
    <property type="match status" value="1"/>
</dbReference>
<evidence type="ECO:0000313" key="3">
    <source>
        <dbReference type="Proteomes" id="UP001233264"/>
    </source>
</evidence>
<dbReference type="Pfam" id="PF01850">
    <property type="entry name" value="PIN"/>
    <property type="match status" value="1"/>
</dbReference>
<dbReference type="RefSeq" id="WP_003528291.1">
    <property type="nucleotide sequence ID" value="NZ_CP120365.1"/>
</dbReference>
<feature type="domain" description="PIN" evidence="1">
    <location>
        <begin position="4"/>
        <end position="119"/>
    </location>
</feature>
<protein>
    <submittedName>
        <fullName evidence="2">PIN domain-containing protein</fullName>
    </submittedName>
</protein>
<dbReference type="EMBL" id="CP120365">
    <property type="protein sequence ID" value="WHS94093.1"/>
    <property type="molecule type" value="Genomic_DNA"/>
</dbReference>
<dbReference type="InterPro" id="IPR029060">
    <property type="entry name" value="PIN-like_dom_sf"/>
</dbReference>
<accession>A0ABY8TAC2</accession>
<organism evidence="2 3">
    <name type="scientific">Sinorhizobium kummerowiae</name>
    <dbReference type="NCBI Taxonomy" id="158892"/>
    <lineage>
        <taxon>Bacteria</taxon>
        <taxon>Pseudomonadati</taxon>
        <taxon>Pseudomonadota</taxon>
        <taxon>Alphaproteobacteria</taxon>
        <taxon>Hyphomicrobiales</taxon>
        <taxon>Rhizobiaceae</taxon>
        <taxon>Sinorhizobium/Ensifer group</taxon>
        <taxon>Sinorhizobium</taxon>
    </lineage>
</organism>
<reference evidence="2 3" key="1">
    <citation type="submission" date="2023-03" db="EMBL/GenBank/DDBJ databases">
        <authorList>
            <person name="Menendez E."/>
            <person name="Kaur S."/>
            <person name="Flores-Felix J.D."/>
            <person name="diCenzo G.C."/>
            <person name="Peix A."/>
            <person name="Velazquez E."/>
        </authorList>
    </citation>
    <scope>NUCLEOTIDE SEQUENCE [LARGE SCALE GENOMIC DNA]</scope>
    <source>
        <strain evidence="2 3">CCBAU 71714</strain>
    </source>
</reference>
<proteinExistence type="predicted"/>
<dbReference type="Proteomes" id="UP001233264">
    <property type="component" value="Chromosome"/>
</dbReference>
<sequence length="132" mass="14287">MIGVDTNLLVRYLAQDDTTQSPLASQIIDGFTPEAPGYISQVVLVETVWILTRSYRMSREAVASVIETLLRAREIVVDRADAGYLALATYRATKADFSDALIAHGGLLAGCTETLTFDKLAADHAGMRLVSP</sequence>